<proteinExistence type="predicted"/>
<dbReference type="AlphaFoldDB" id="A0A157ZRX8"/>
<dbReference type="InterPro" id="IPR055170">
    <property type="entry name" value="GFO_IDH_MocA-like_dom"/>
</dbReference>
<dbReference type="PANTHER" id="PTHR43377">
    <property type="entry name" value="BILIVERDIN REDUCTASE A"/>
    <property type="match status" value="1"/>
</dbReference>
<dbReference type="SUPFAM" id="SSF55347">
    <property type="entry name" value="Glyceraldehyde-3-phosphate dehydrogenase-like, C-terminal domain"/>
    <property type="match status" value="1"/>
</dbReference>
<comment type="caution">
    <text evidence="3">The sequence shown here is derived from an EMBL/GenBank/DDBJ whole genome shotgun (WGS) entry which is preliminary data.</text>
</comment>
<feature type="domain" description="GFO/IDH/MocA-like oxidoreductase" evidence="2">
    <location>
        <begin position="145"/>
        <end position="239"/>
    </location>
</feature>
<evidence type="ECO:0000259" key="2">
    <source>
        <dbReference type="Pfam" id="PF22725"/>
    </source>
</evidence>
<keyword evidence="4" id="KW-1185">Reference proteome</keyword>
<evidence type="ECO:0000259" key="1">
    <source>
        <dbReference type="Pfam" id="PF01408"/>
    </source>
</evidence>
<dbReference type="STRING" id="1777141.AWB80_01202"/>
<reference evidence="3" key="1">
    <citation type="submission" date="2016-01" db="EMBL/GenBank/DDBJ databases">
        <authorList>
            <person name="Peeters C."/>
        </authorList>
    </citation>
    <scope>NUCLEOTIDE SEQUENCE [LARGE SCALE GENOMIC DNA]</scope>
    <source>
        <strain evidence="3">LMG 29323</strain>
    </source>
</reference>
<dbReference type="Pfam" id="PF01408">
    <property type="entry name" value="GFO_IDH_MocA"/>
    <property type="match status" value="1"/>
</dbReference>
<dbReference type="RefSeq" id="WP_061173746.1">
    <property type="nucleotide sequence ID" value="NZ_FCOE02000003.1"/>
</dbReference>
<gene>
    <name evidence="3" type="ORF">AWB80_01202</name>
</gene>
<dbReference type="InterPro" id="IPR000683">
    <property type="entry name" value="Gfo/Idh/MocA-like_OxRdtase_N"/>
</dbReference>
<dbReference type="Gene3D" id="3.40.50.720">
    <property type="entry name" value="NAD(P)-binding Rossmann-like Domain"/>
    <property type="match status" value="1"/>
</dbReference>
<dbReference type="Proteomes" id="UP000054911">
    <property type="component" value="Unassembled WGS sequence"/>
</dbReference>
<sequence>MELDVPVGTAVVGCGRVSDAHIGAIKSQPGAGTLVAVVDQNLDLARATAEKYGAKHAFSSIEEALRVPEIEAFDLCLPNHLHGTATIQCLNGGRHVLVEKPMADDYETAVAMGRAADAAGKILAIGQSRRHGSAIRYVQDNMSSFGELRAIQASFCMYWDGPQAPWWAERTREEGLVFSLLGSHTIDFVQMVLGPHPLRVHAEAARLRDCWKAEDEALILLRYPNNKMATVHLSYNQQPFFERYCLLFDKSIVEVRDVNTVLVNDEVVFAPVEGATLLVTNELFTNQFAEFAAACRGLPNRSALHPHGIALMRVIDAALESSLKNQTVNLNW</sequence>
<evidence type="ECO:0000313" key="4">
    <source>
        <dbReference type="Proteomes" id="UP000054911"/>
    </source>
</evidence>
<dbReference type="Gene3D" id="3.30.360.10">
    <property type="entry name" value="Dihydrodipicolinate Reductase, domain 2"/>
    <property type="match status" value="1"/>
</dbReference>
<feature type="domain" description="Gfo/Idh/MocA-like oxidoreductase N-terminal" evidence="1">
    <location>
        <begin position="9"/>
        <end position="126"/>
    </location>
</feature>
<dbReference type="InterPro" id="IPR051450">
    <property type="entry name" value="Gfo/Idh/MocA_Oxidoreductases"/>
</dbReference>
<accession>A0A157ZRX8</accession>
<dbReference type="Pfam" id="PF22725">
    <property type="entry name" value="GFO_IDH_MocA_C3"/>
    <property type="match status" value="1"/>
</dbReference>
<dbReference type="SUPFAM" id="SSF51735">
    <property type="entry name" value="NAD(P)-binding Rossmann-fold domains"/>
    <property type="match status" value="1"/>
</dbReference>
<protein>
    <submittedName>
        <fullName evidence="3">Oxidoreductase domain-containing protein</fullName>
    </submittedName>
</protein>
<evidence type="ECO:0000313" key="3">
    <source>
        <dbReference type="EMBL" id="SAK48268.1"/>
    </source>
</evidence>
<organism evidence="3 4">
    <name type="scientific">Caballeronia pedi</name>
    <dbReference type="NCBI Taxonomy" id="1777141"/>
    <lineage>
        <taxon>Bacteria</taxon>
        <taxon>Pseudomonadati</taxon>
        <taxon>Pseudomonadota</taxon>
        <taxon>Betaproteobacteria</taxon>
        <taxon>Burkholderiales</taxon>
        <taxon>Burkholderiaceae</taxon>
        <taxon>Caballeronia</taxon>
    </lineage>
</organism>
<dbReference type="EMBL" id="FCOE02000003">
    <property type="protein sequence ID" value="SAK48268.1"/>
    <property type="molecule type" value="Genomic_DNA"/>
</dbReference>
<dbReference type="PANTHER" id="PTHR43377:SF1">
    <property type="entry name" value="BILIVERDIN REDUCTASE A"/>
    <property type="match status" value="1"/>
</dbReference>
<dbReference type="GO" id="GO:0000166">
    <property type="term" value="F:nucleotide binding"/>
    <property type="evidence" value="ECO:0007669"/>
    <property type="project" value="InterPro"/>
</dbReference>
<dbReference type="InterPro" id="IPR036291">
    <property type="entry name" value="NAD(P)-bd_dom_sf"/>
</dbReference>
<dbReference type="OrthoDB" id="9801953at2"/>
<name>A0A157ZRX8_9BURK</name>